<dbReference type="AlphaFoldDB" id="A0A1X2I9K8"/>
<comment type="caution">
    <text evidence="8">The sequence shown here is derived from an EMBL/GenBank/DDBJ whole genome shotgun (WGS) entry which is preliminary data.</text>
</comment>
<comment type="domain">
    <text evidence="6">Lacks alpha-helical transmembrane segments, suggesting that it resides in the membrane via beta-sheet conformations similar to those predicted for other outer membrane proteins and porin.</text>
</comment>
<dbReference type="PANTHER" id="PTHR28035">
    <property type="entry name" value="MITOCHONDRIAL DISTRIBUTION AND MORPHOLOGY PROTEIN 10"/>
    <property type="match status" value="1"/>
</dbReference>
<comment type="similarity">
    <text evidence="6">Belongs to the MDM10 family.</text>
</comment>
<organism evidence="8 9">
    <name type="scientific">Absidia repens</name>
    <dbReference type="NCBI Taxonomy" id="90262"/>
    <lineage>
        <taxon>Eukaryota</taxon>
        <taxon>Fungi</taxon>
        <taxon>Fungi incertae sedis</taxon>
        <taxon>Mucoromycota</taxon>
        <taxon>Mucoromycotina</taxon>
        <taxon>Mucoromycetes</taxon>
        <taxon>Mucorales</taxon>
        <taxon>Cunninghamellaceae</taxon>
        <taxon>Absidia</taxon>
    </lineage>
</organism>
<dbReference type="PANTHER" id="PTHR28035:SF1">
    <property type="entry name" value="MITOCHONDRIAL DISTRIBUTION AND MORPHOLOGY PROTEIN 10"/>
    <property type="match status" value="1"/>
</dbReference>
<keyword evidence="3 6" id="KW-1000">Mitochondrion outer membrane</keyword>
<evidence type="ECO:0000256" key="2">
    <source>
        <dbReference type="ARBA" id="ARBA00022692"/>
    </source>
</evidence>
<feature type="region of interest" description="Disordered" evidence="7">
    <location>
        <begin position="305"/>
        <end position="362"/>
    </location>
</feature>
<dbReference type="GO" id="GO:0015914">
    <property type="term" value="P:phospholipid transport"/>
    <property type="evidence" value="ECO:0007669"/>
    <property type="project" value="TreeGrafter"/>
</dbReference>
<dbReference type="STRING" id="90262.A0A1X2I9K8"/>
<evidence type="ECO:0000313" key="9">
    <source>
        <dbReference type="Proteomes" id="UP000193560"/>
    </source>
</evidence>
<dbReference type="GO" id="GO:0032865">
    <property type="term" value="C:ERMES complex"/>
    <property type="evidence" value="ECO:0007669"/>
    <property type="project" value="UniProtKB-UniRule"/>
</dbReference>
<evidence type="ECO:0000256" key="5">
    <source>
        <dbReference type="ARBA" id="ARBA00023136"/>
    </source>
</evidence>
<evidence type="ECO:0000256" key="4">
    <source>
        <dbReference type="ARBA" id="ARBA00023128"/>
    </source>
</evidence>
<dbReference type="Pfam" id="PF12519">
    <property type="entry name" value="MDM10"/>
    <property type="match status" value="1"/>
</dbReference>
<evidence type="ECO:0000313" key="8">
    <source>
        <dbReference type="EMBL" id="ORZ12204.1"/>
    </source>
</evidence>
<name>A0A1X2I9K8_9FUNG</name>
<dbReference type="GO" id="GO:0051654">
    <property type="term" value="P:establishment of mitochondrion localization"/>
    <property type="evidence" value="ECO:0007669"/>
    <property type="project" value="TreeGrafter"/>
</dbReference>
<dbReference type="InterPro" id="IPR027539">
    <property type="entry name" value="Mdm10"/>
</dbReference>
<evidence type="ECO:0000256" key="1">
    <source>
        <dbReference type="ARBA" id="ARBA00022452"/>
    </source>
</evidence>
<feature type="compositionally biased region" description="Low complexity" evidence="7">
    <location>
        <begin position="305"/>
        <end position="330"/>
    </location>
</feature>
<dbReference type="GO" id="GO:0070096">
    <property type="term" value="P:mitochondrial outer membrane translocase complex assembly"/>
    <property type="evidence" value="ECO:0007669"/>
    <property type="project" value="UniProtKB-UniRule"/>
</dbReference>
<evidence type="ECO:0000256" key="6">
    <source>
        <dbReference type="HAMAP-Rule" id="MF_03102"/>
    </source>
</evidence>
<reference evidence="8 9" key="1">
    <citation type="submission" date="2016-07" db="EMBL/GenBank/DDBJ databases">
        <title>Pervasive Adenine N6-methylation of Active Genes in Fungi.</title>
        <authorList>
            <consortium name="DOE Joint Genome Institute"/>
            <person name="Mondo S.J."/>
            <person name="Dannebaum R.O."/>
            <person name="Kuo R.C."/>
            <person name="Labutti K."/>
            <person name="Haridas S."/>
            <person name="Kuo A."/>
            <person name="Salamov A."/>
            <person name="Ahrendt S.R."/>
            <person name="Lipzen A."/>
            <person name="Sullivan W."/>
            <person name="Andreopoulos W.B."/>
            <person name="Clum A."/>
            <person name="Lindquist E."/>
            <person name="Daum C."/>
            <person name="Ramamoorthy G.K."/>
            <person name="Gryganskyi A."/>
            <person name="Culley D."/>
            <person name="Magnuson J.K."/>
            <person name="James T.Y."/>
            <person name="O'Malley M.A."/>
            <person name="Stajich J.E."/>
            <person name="Spatafora J.W."/>
            <person name="Visel A."/>
            <person name="Grigoriev I.V."/>
        </authorList>
    </citation>
    <scope>NUCLEOTIDE SEQUENCE [LARGE SCALE GENOMIC DNA]</scope>
    <source>
        <strain evidence="8 9">NRRL 1336</strain>
    </source>
</reference>
<evidence type="ECO:0000256" key="3">
    <source>
        <dbReference type="ARBA" id="ARBA00022787"/>
    </source>
</evidence>
<proteinExistence type="inferred from homology"/>
<keyword evidence="4 6" id="KW-0496">Mitochondrion</keyword>
<dbReference type="OrthoDB" id="2103793at2759"/>
<keyword evidence="9" id="KW-1185">Reference proteome</keyword>
<dbReference type="EMBL" id="MCGE01000019">
    <property type="protein sequence ID" value="ORZ12204.1"/>
    <property type="molecule type" value="Genomic_DNA"/>
</dbReference>
<gene>
    <name evidence="6" type="primary">MDM10</name>
    <name evidence="8" type="ORF">BCR42DRAFT_379034</name>
</gene>
<accession>A0A1X2I9K8</accession>
<keyword evidence="5 6" id="KW-0472">Membrane</keyword>
<keyword evidence="2 6" id="KW-0812">Transmembrane</keyword>
<sequence length="419" mass="46586">MYDFMEYCLRCYYRSSGWNEENQYSNLCSWSRTLLDFYTPRGLSLHLAKLPTSQFKPSYTMNALPSLNGSIGYLFTSDPLDIGTSGTVDFQDMVDQFRIQQSLPSLTTPSAPELATIKEDTAFAPAKKNYLVYGRMFFPGAALESMYVRRLSPRLQYLITAVNHPRESGLPQMAFQLQYDVGKWCSECSYTTDDGLLGIRALYNFGKPLEEGHGQWSLGTEVYYGTLDKSGGLSTGLRYRTNPTSTSTPINVTYTLNPIVGHMATAYVAQVSENLTMCSRFEFSIYSYESDLALGFEYRTKNANLTSSSSTAPPPLTSSSTHLSSSSSTTKGKKNKGEPSKNQSHIEPSRETDVASSRAPSTTKKLEGLMKVRLGFASGLALMWEGRYKNTLISLGLTADLMNPSNPIRTMGIEMQFFS</sequence>
<dbReference type="GO" id="GO:0045040">
    <property type="term" value="P:protein insertion into mitochondrial outer membrane"/>
    <property type="evidence" value="ECO:0007669"/>
    <property type="project" value="UniProtKB-UniRule"/>
</dbReference>
<comment type="subcellular location">
    <subcellularLocation>
        <location evidence="6">Mitochondrion outer membrane</location>
        <topology evidence="6">Multi-pass membrane protein</topology>
    </subcellularLocation>
    <text evidence="6">The ERMES/MDM complex localizes to a few discrete foci (around 10 per single cell), that represent mitochondria-endoplasmic reticulum junctions. These foci are often found next to mtDNA nucleoids.</text>
</comment>
<dbReference type="GO" id="GO:0001401">
    <property type="term" value="C:SAM complex"/>
    <property type="evidence" value="ECO:0007669"/>
    <property type="project" value="TreeGrafter"/>
</dbReference>
<dbReference type="HAMAP" id="MF_03102">
    <property type="entry name" value="Mdm10"/>
    <property type="match status" value="1"/>
</dbReference>
<protein>
    <recommendedName>
        <fullName evidence="6">Mitochondrial distribution and morphology protein 10</fullName>
    </recommendedName>
    <alternativeName>
        <fullName evidence="6">Mitochondrial inheritance component MDM10</fullName>
    </alternativeName>
</protein>
<dbReference type="Proteomes" id="UP000193560">
    <property type="component" value="Unassembled WGS sequence"/>
</dbReference>
<evidence type="ECO:0000256" key="7">
    <source>
        <dbReference type="SAM" id="MobiDB-lite"/>
    </source>
</evidence>
<comment type="subunit">
    <text evidence="6">Component of the ER-mitochondria encounter structure (ERMES) or MDM complex, composed of MMM1, MDM10, MDM12 and MDM34. Associates with the mitochondrial outer membrane sorting assembly machinery SAM(core) complex.</text>
</comment>
<keyword evidence="1 6" id="KW-1134">Transmembrane beta strand</keyword>
<comment type="function">
    <text evidence="6">Component of the ERMES/MDM complex, which serves as a molecular tether to connect the endoplasmic reticulum and mitochondria. Components of this complex are involved in the control of mitochondrial shape and protein biogenesis and may function in phospholipid exchange. MDM10 is involved in the late assembly steps of the general translocase of the mitochondrial outer membrane (TOM complex). Functions in the TOM40-specific route of the assembly of outer membrane beta-barrel proteins, including the association of TOM40 with the receptor TOM22 and small TOM proteins. Can associate with the SAM(core) complex as well as the MDM12-MMM1 complex, both involved in late steps of the major beta-barrel assembly pathway, that is responsible for biogenesis of all outer membrane beta-barrel proteins. May act as a switch that shuttles between both complexes and channels precursor proteins into the TOM40-specific pathway. Plays a role in mitochondrial morphology and in the inheritance of mitochondria.</text>
</comment>
<dbReference type="GO" id="GO:1990456">
    <property type="term" value="P:mitochondrion-endoplasmic reticulum membrane tethering"/>
    <property type="evidence" value="ECO:0007669"/>
    <property type="project" value="UniProtKB-UniRule"/>
</dbReference>